<dbReference type="GO" id="GO:0042073">
    <property type="term" value="P:intraciliary transport"/>
    <property type="evidence" value="ECO:0007669"/>
    <property type="project" value="TreeGrafter"/>
</dbReference>
<dbReference type="PANTHER" id="PTHR44117">
    <property type="entry name" value="INTRAFLAGELLAR TRANSPORT PROTEIN 88 HOMOLOG"/>
    <property type="match status" value="1"/>
</dbReference>
<dbReference type="GeneID" id="100195864"/>
<dbReference type="GO" id="GO:0001822">
    <property type="term" value="P:kidney development"/>
    <property type="evidence" value="ECO:0007669"/>
    <property type="project" value="TreeGrafter"/>
</dbReference>
<name>A0A1S3NXT7_SALSA</name>
<dbReference type="GO" id="GO:0005814">
    <property type="term" value="C:centriole"/>
    <property type="evidence" value="ECO:0007669"/>
    <property type="project" value="TreeGrafter"/>
</dbReference>
<accession>A0A1S3NXT7</accession>
<dbReference type="AlphaFoldDB" id="A0A1S3NXT7"/>
<keyword evidence="1" id="KW-1185">Reference proteome</keyword>
<dbReference type="Proteomes" id="UP001652741">
    <property type="component" value="Chromosome ssa21"/>
</dbReference>
<dbReference type="GO" id="GO:0097546">
    <property type="term" value="C:ciliary base"/>
    <property type="evidence" value="ECO:0007669"/>
    <property type="project" value="TreeGrafter"/>
</dbReference>
<protein>
    <submittedName>
        <fullName evidence="2">Interleukin-17D isoform X2</fullName>
    </submittedName>
</protein>
<dbReference type="GO" id="GO:1905515">
    <property type="term" value="P:non-motile cilium assembly"/>
    <property type="evidence" value="ECO:0007669"/>
    <property type="project" value="TreeGrafter"/>
</dbReference>
<dbReference type="GO" id="GO:0019894">
    <property type="term" value="F:kinesin binding"/>
    <property type="evidence" value="ECO:0007669"/>
    <property type="project" value="TreeGrafter"/>
</dbReference>
<dbReference type="CTD" id="53342"/>
<evidence type="ECO:0000313" key="2">
    <source>
        <dbReference type="RefSeq" id="XP_014020194.1"/>
    </source>
</evidence>
<dbReference type="GO" id="GO:0097730">
    <property type="term" value="C:non-motile cilium"/>
    <property type="evidence" value="ECO:0007669"/>
    <property type="project" value="TreeGrafter"/>
</dbReference>
<sequence length="140" mass="16120">MVFVLVQSLRYSPSNIDVIEWLGAYYIDTQFCEKAVQYFERATLIHIDNLSSRFMRTQVKWQCMVTSCYRRNGLCFLVRLCTDMGLKEVQDYATKLKKVENMKEIRDQTVGTAAMAPAPRLSAKMKALPGTNEPYEVSSQ</sequence>
<gene>
    <name evidence="2" type="primary">il17d</name>
</gene>
<evidence type="ECO:0000313" key="1">
    <source>
        <dbReference type="Proteomes" id="UP001652741"/>
    </source>
</evidence>
<organism evidence="1 2">
    <name type="scientific">Salmo salar</name>
    <name type="common">Atlantic salmon</name>
    <dbReference type="NCBI Taxonomy" id="8030"/>
    <lineage>
        <taxon>Eukaryota</taxon>
        <taxon>Metazoa</taxon>
        <taxon>Chordata</taxon>
        <taxon>Craniata</taxon>
        <taxon>Vertebrata</taxon>
        <taxon>Euteleostomi</taxon>
        <taxon>Actinopterygii</taxon>
        <taxon>Neopterygii</taxon>
        <taxon>Teleostei</taxon>
        <taxon>Protacanthopterygii</taxon>
        <taxon>Salmoniformes</taxon>
        <taxon>Salmonidae</taxon>
        <taxon>Salmoninae</taxon>
        <taxon>Salmo</taxon>
    </lineage>
</organism>
<reference evidence="2" key="1">
    <citation type="submission" date="2025-08" db="UniProtKB">
        <authorList>
            <consortium name="RefSeq"/>
        </authorList>
    </citation>
    <scope>IDENTIFICATION</scope>
</reference>
<dbReference type="PANTHER" id="PTHR44117:SF1">
    <property type="entry name" value="INTRAFLAGELLAR TRANSPORT PROTEIN 88 HOMOLOG"/>
    <property type="match status" value="1"/>
</dbReference>
<dbReference type="GO" id="GO:0036064">
    <property type="term" value="C:ciliary basal body"/>
    <property type="evidence" value="ECO:0007669"/>
    <property type="project" value="TreeGrafter"/>
</dbReference>
<proteinExistence type="predicted"/>
<dbReference type="GO" id="GO:0060122">
    <property type="term" value="P:inner ear receptor cell stereocilium organization"/>
    <property type="evidence" value="ECO:0007669"/>
    <property type="project" value="TreeGrafter"/>
</dbReference>
<dbReference type="RefSeq" id="XP_014020194.1">
    <property type="nucleotide sequence ID" value="XM_014164719.2"/>
</dbReference>